<name>A0A3P5Z781_BRACM</name>
<dbReference type="Proteomes" id="UP000694005">
    <property type="component" value="Chromosome A05"/>
</dbReference>
<dbReference type="AlphaFoldDB" id="A0A3P5Z781"/>
<dbReference type="EMBL" id="LR031570">
    <property type="protein sequence ID" value="VDC71664.1"/>
    <property type="molecule type" value="Genomic_DNA"/>
</dbReference>
<sequence length="118" mass="12952">MSLPSSSVGVNPSSSKVTSSTTLMLLSSATRTATGIFFATGSSLRCWSSWKPISLASDKEEAPNSCSSYSQRRHINVKRLTSSKLDWQRTTKLLHGAIAVVIRDERTSSRHGEEHLRN</sequence>
<protein>
    <submittedName>
        <fullName evidence="1">Uncharacterized protein</fullName>
    </submittedName>
</protein>
<accession>A0A3P5Z781</accession>
<dbReference type="Gramene" id="A05p30350.2_BraZ1">
    <property type="protein sequence ID" value="A05p30350.2_BraZ1.CDS"/>
    <property type="gene ID" value="A05g30350.2_BraZ1"/>
</dbReference>
<organism evidence="2">
    <name type="scientific">Brassica campestris</name>
    <name type="common">Field mustard</name>
    <dbReference type="NCBI Taxonomy" id="3711"/>
    <lineage>
        <taxon>Eukaryota</taxon>
        <taxon>Viridiplantae</taxon>
        <taxon>Streptophyta</taxon>
        <taxon>Embryophyta</taxon>
        <taxon>Tracheophyta</taxon>
        <taxon>Spermatophyta</taxon>
        <taxon>Magnoliopsida</taxon>
        <taxon>eudicotyledons</taxon>
        <taxon>Gunneridae</taxon>
        <taxon>Pentapetalae</taxon>
        <taxon>rosids</taxon>
        <taxon>malvids</taxon>
        <taxon>Brassicales</taxon>
        <taxon>Brassicaceae</taxon>
        <taxon>Brassiceae</taxon>
        <taxon>Brassica</taxon>
    </lineage>
</organism>
<proteinExistence type="predicted"/>
<reference evidence="2" key="1">
    <citation type="submission" date="2018-11" db="EMBL/GenBank/DDBJ databases">
        <authorList>
            <consortium name="Genoscope - CEA"/>
            <person name="William W."/>
        </authorList>
    </citation>
    <scope>NUCLEOTIDE SEQUENCE</scope>
</reference>
<dbReference type="EMBL" id="LS974621">
    <property type="protein sequence ID" value="CAG7876514.1"/>
    <property type="molecule type" value="Genomic_DNA"/>
</dbReference>
<evidence type="ECO:0000313" key="1">
    <source>
        <dbReference type="EMBL" id="CAG7876514.1"/>
    </source>
</evidence>
<gene>
    <name evidence="2" type="ORF">BRAA05T21378Z</name>
    <name evidence="1" type="ORF">BRAPAZ1V2_A05P30350.2</name>
</gene>
<evidence type="ECO:0000313" key="2">
    <source>
        <dbReference type="EMBL" id="VDC71664.1"/>
    </source>
</evidence>